<protein>
    <recommendedName>
        <fullName evidence="1">Transcriptional regulator TetR C-terminal Firmicutes type domain-containing protein</fullName>
    </recommendedName>
</protein>
<evidence type="ECO:0000313" key="2">
    <source>
        <dbReference type="EMBL" id="MPN33185.1"/>
    </source>
</evidence>
<gene>
    <name evidence="2" type="ORF">SDC9_180669</name>
</gene>
<dbReference type="AlphaFoldDB" id="A0A645H2D6"/>
<accession>A0A645H2D6</accession>
<proteinExistence type="predicted"/>
<evidence type="ECO:0000259" key="1">
    <source>
        <dbReference type="Pfam" id="PF14278"/>
    </source>
</evidence>
<sequence length="131" mass="14902">MRFLIEDFTGGLESMVDLTQMSVKEMLIIAFKVVLENREMLLLFHERGLFRFAHQSISDYIERSNLLSGLPQTSLDERMHPYIAALISAVLVSVIETWIARGMEEPVELLADLTENLMFSPNSVFLHTANG</sequence>
<organism evidence="2">
    <name type="scientific">bioreactor metagenome</name>
    <dbReference type="NCBI Taxonomy" id="1076179"/>
    <lineage>
        <taxon>unclassified sequences</taxon>
        <taxon>metagenomes</taxon>
        <taxon>ecological metagenomes</taxon>
    </lineage>
</organism>
<feature type="domain" description="Transcriptional regulator TetR C-terminal Firmicutes type" evidence="1">
    <location>
        <begin position="24"/>
        <end position="118"/>
    </location>
</feature>
<reference evidence="2" key="1">
    <citation type="submission" date="2019-08" db="EMBL/GenBank/DDBJ databases">
        <authorList>
            <person name="Kucharzyk K."/>
            <person name="Murdoch R.W."/>
            <person name="Higgins S."/>
            <person name="Loffler F."/>
        </authorList>
    </citation>
    <scope>NUCLEOTIDE SEQUENCE</scope>
</reference>
<dbReference type="Gene3D" id="1.10.357.10">
    <property type="entry name" value="Tetracycline Repressor, domain 2"/>
    <property type="match status" value="1"/>
</dbReference>
<name>A0A645H2D6_9ZZZZ</name>
<dbReference type="InterPro" id="IPR039532">
    <property type="entry name" value="TetR_C_Firmicutes"/>
</dbReference>
<dbReference type="Pfam" id="PF14278">
    <property type="entry name" value="TetR_C_8"/>
    <property type="match status" value="1"/>
</dbReference>
<dbReference type="EMBL" id="VSSQ01085573">
    <property type="protein sequence ID" value="MPN33185.1"/>
    <property type="molecule type" value="Genomic_DNA"/>
</dbReference>
<comment type="caution">
    <text evidence="2">The sequence shown here is derived from an EMBL/GenBank/DDBJ whole genome shotgun (WGS) entry which is preliminary data.</text>
</comment>